<dbReference type="Proteomes" id="UP000619743">
    <property type="component" value="Unassembled WGS sequence"/>
</dbReference>
<dbReference type="Gene3D" id="3.30.160.100">
    <property type="entry name" value="Ribosome hibernation promotion factor-like"/>
    <property type="match status" value="1"/>
</dbReference>
<keyword evidence="2" id="KW-1185">Reference proteome</keyword>
<dbReference type="RefSeq" id="WP_087504632.1">
    <property type="nucleotide sequence ID" value="NZ_BMDX01000002.1"/>
</dbReference>
<evidence type="ECO:0000313" key="2">
    <source>
        <dbReference type="Proteomes" id="UP000619743"/>
    </source>
</evidence>
<dbReference type="InterPro" id="IPR036567">
    <property type="entry name" value="RHF-like"/>
</dbReference>
<evidence type="ECO:0000313" key="1">
    <source>
        <dbReference type="EMBL" id="GGA65558.1"/>
    </source>
</evidence>
<dbReference type="SUPFAM" id="SSF69754">
    <property type="entry name" value="Ribosome binding protein Y (YfiA homologue)"/>
    <property type="match status" value="1"/>
</dbReference>
<sequence length="100" mass="11413">MNIEITCKTMPVTPSIREHISYAFSKLERLDVQLINPRVVIEKDGNDIMVEARILTPGNEIFAKANHENFQTATNRLVDKLKQQVIRHRGKQTTARTQAA</sequence>
<dbReference type="InterPro" id="IPR003489">
    <property type="entry name" value="RHF/RaiA"/>
</dbReference>
<dbReference type="OrthoDB" id="9795980at2"/>
<protein>
    <submittedName>
        <fullName evidence="1">Ribosomal subunit interface protein</fullName>
    </submittedName>
</protein>
<name>A0A8J2U2B4_9GAMM</name>
<comment type="caution">
    <text evidence="1">The sequence shown here is derived from an EMBL/GenBank/DDBJ whole genome shotgun (WGS) entry which is preliminary data.</text>
</comment>
<gene>
    <name evidence="1" type="primary">yfiA</name>
    <name evidence="1" type="ORF">GCM10011369_03750</name>
</gene>
<dbReference type="EMBL" id="BMDX01000002">
    <property type="protein sequence ID" value="GGA65558.1"/>
    <property type="molecule type" value="Genomic_DNA"/>
</dbReference>
<accession>A0A8J2U2B4</accession>
<dbReference type="AlphaFoldDB" id="A0A8J2U2B4"/>
<reference evidence="2" key="1">
    <citation type="journal article" date="2019" name="Int. J. Syst. Evol. Microbiol.">
        <title>The Global Catalogue of Microorganisms (GCM) 10K type strain sequencing project: providing services to taxonomists for standard genome sequencing and annotation.</title>
        <authorList>
            <consortium name="The Broad Institute Genomics Platform"/>
            <consortium name="The Broad Institute Genome Sequencing Center for Infectious Disease"/>
            <person name="Wu L."/>
            <person name="Ma J."/>
        </authorList>
    </citation>
    <scope>NUCLEOTIDE SEQUENCE [LARGE SCALE GENOMIC DNA]</scope>
    <source>
        <strain evidence="2">CGMCC 1.10130</strain>
    </source>
</reference>
<organism evidence="1 2">
    <name type="scientific">Neiella marina</name>
    <dbReference type="NCBI Taxonomy" id="508461"/>
    <lineage>
        <taxon>Bacteria</taxon>
        <taxon>Pseudomonadati</taxon>
        <taxon>Pseudomonadota</taxon>
        <taxon>Gammaproteobacteria</taxon>
        <taxon>Alteromonadales</taxon>
        <taxon>Echinimonadaceae</taxon>
        <taxon>Neiella</taxon>
    </lineage>
</organism>
<dbReference type="NCBIfam" id="TIGR00741">
    <property type="entry name" value="yfiA"/>
    <property type="match status" value="1"/>
</dbReference>
<dbReference type="Pfam" id="PF02482">
    <property type="entry name" value="Ribosomal_S30AE"/>
    <property type="match status" value="1"/>
</dbReference>
<proteinExistence type="predicted"/>